<evidence type="ECO:0000313" key="2">
    <source>
        <dbReference type="EMBL" id="NWD41589.1"/>
    </source>
</evidence>
<feature type="transmembrane region" description="Helical" evidence="1">
    <location>
        <begin position="29"/>
        <end position="46"/>
    </location>
</feature>
<organism evidence="2 3">
    <name type="scientific">Pseudomonas yamanorum</name>
    <dbReference type="NCBI Taxonomy" id="515393"/>
    <lineage>
        <taxon>Bacteria</taxon>
        <taxon>Pseudomonadati</taxon>
        <taxon>Pseudomonadota</taxon>
        <taxon>Gammaproteobacteria</taxon>
        <taxon>Pseudomonadales</taxon>
        <taxon>Pseudomonadaceae</taxon>
        <taxon>Pseudomonas</taxon>
    </lineage>
</organism>
<sequence>MVMTLVMVGLGLAILMQLAIFCVAVKNSLVHALLCLFIPCYVYVYARKDRQAGPFLWGWYAGIGLLAAGAIASN</sequence>
<keyword evidence="1" id="KW-1133">Transmembrane helix</keyword>
<dbReference type="AlphaFoldDB" id="A0A1H2GKH6"/>
<proteinExistence type="predicted"/>
<name>A0A1H2GKH6_9PSED</name>
<dbReference type="EMBL" id="JACAQR010000009">
    <property type="protein sequence ID" value="NWD41589.1"/>
    <property type="molecule type" value="Genomic_DNA"/>
</dbReference>
<gene>
    <name evidence="2" type="ORF">HX826_06900</name>
</gene>
<dbReference type="Proteomes" id="UP000546584">
    <property type="component" value="Unassembled WGS sequence"/>
</dbReference>
<feature type="transmembrane region" description="Helical" evidence="1">
    <location>
        <begin position="55"/>
        <end position="73"/>
    </location>
</feature>
<evidence type="ECO:0000256" key="1">
    <source>
        <dbReference type="SAM" id="Phobius"/>
    </source>
</evidence>
<keyword evidence="1" id="KW-0812">Transmembrane</keyword>
<accession>A0A1H2GKH6</accession>
<protein>
    <submittedName>
        <fullName evidence="2">Uncharacterized protein</fullName>
    </submittedName>
</protein>
<evidence type="ECO:0000313" key="3">
    <source>
        <dbReference type="Proteomes" id="UP000546584"/>
    </source>
</evidence>
<comment type="caution">
    <text evidence="2">The sequence shown here is derived from an EMBL/GenBank/DDBJ whole genome shotgun (WGS) entry which is preliminary data.</text>
</comment>
<keyword evidence="1" id="KW-0472">Membrane</keyword>
<reference evidence="2 3" key="1">
    <citation type="submission" date="2020-04" db="EMBL/GenBank/DDBJ databases">
        <title>Molecular characterization of pseudomonads from Agaricus bisporus reveal novel blotch 2 pathogens in Western Europe.</title>
        <authorList>
            <person name="Taparia T."/>
            <person name="Krijger M."/>
            <person name="Haynes E."/>
            <person name="Elpinstone J.G."/>
            <person name="Noble R."/>
            <person name="Van Der Wolf J."/>
        </authorList>
    </citation>
    <scope>NUCLEOTIDE SEQUENCE [LARGE SCALE GENOMIC DNA]</scope>
    <source>
        <strain evidence="2 3">IPO3753</strain>
    </source>
</reference>